<proteinExistence type="predicted"/>
<evidence type="ECO:0000313" key="2">
    <source>
        <dbReference type="EMBL" id="KAK2027100.1"/>
    </source>
</evidence>
<sequence length="99" mass="10248">MLHLPSIAAAIVLTAMATASTQHNYGGWYNQADGDVTMSGSPTIPLGGRVCGAREVFTFVPLGGPNGEPPSQIVDFLFLDVIAAKDGATKATIQKICSV</sequence>
<gene>
    <name evidence="2" type="ORF">LX32DRAFT_674333</name>
</gene>
<keyword evidence="1" id="KW-0732">Signal</keyword>
<feature type="chain" id="PRO_5042279000" evidence="1">
    <location>
        <begin position="22"/>
        <end position="99"/>
    </location>
</feature>
<evidence type="ECO:0000313" key="3">
    <source>
        <dbReference type="Proteomes" id="UP001232148"/>
    </source>
</evidence>
<protein>
    <submittedName>
        <fullName evidence="2">Uncharacterized protein</fullName>
    </submittedName>
</protein>
<organism evidence="2 3">
    <name type="scientific">Colletotrichum zoysiae</name>
    <dbReference type="NCBI Taxonomy" id="1216348"/>
    <lineage>
        <taxon>Eukaryota</taxon>
        <taxon>Fungi</taxon>
        <taxon>Dikarya</taxon>
        <taxon>Ascomycota</taxon>
        <taxon>Pezizomycotina</taxon>
        <taxon>Sordariomycetes</taxon>
        <taxon>Hypocreomycetidae</taxon>
        <taxon>Glomerellales</taxon>
        <taxon>Glomerellaceae</taxon>
        <taxon>Colletotrichum</taxon>
        <taxon>Colletotrichum graminicola species complex</taxon>
    </lineage>
</organism>
<feature type="signal peptide" evidence="1">
    <location>
        <begin position="1"/>
        <end position="21"/>
    </location>
</feature>
<reference evidence="2" key="1">
    <citation type="submission" date="2021-06" db="EMBL/GenBank/DDBJ databases">
        <title>Comparative genomics, transcriptomics and evolutionary studies reveal genomic signatures of adaptation to plant cell wall in hemibiotrophic fungi.</title>
        <authorList>
            <consortium name="DOE Joint Genome Institute"/>
            <person name="Baroncelli R."/>
            <person name="Diaz J.F."/>
            <person name="Benocci T."/>
            <person name="Peng M."/>
            <person name="Battaglia E."/>
            <person name="Haridas S."/>
            <person name="Andreopoulos W."/>
            <person name="Labutti K."/>
            <person name="Pangilinan J."/>
            <person name="Floch G.L."/>
            <person name="Makela M.R."/>
            <person name="Henrissat B."/>
            <person name="Grigoriev I.V."/>
            <person name="Crouch J.A."/>
            <person name="De Vries R.P."/>
            <person name="Sukno S.A."/>
            <person name="Thon M.R."/>
        </authorList>
    </citation>
    <scope>NUCLEOTIDE SEQUENCE</scope>
    <source>
        <strain evidence="2">MAFF235873</strain>
    </source>
</reference>
<keyword evidence="3" id="KW-1185">Reference proteome</keyword>
<name>A0AAD9HDX4_9PEZI</name>
<accession>A0AAD9HDX4</accession>
<dbReference type="EMBL" id="MU842901">
    <property type="protein sequence ID" value="KAK2027100.1"/>
    <property type="molecule type" value="Genomic_DNA"/>
</dbReference>
<evidence type="ECO:0000256" key="1">
    <source>
        <dbReference type="SAM" id="SignalP"/>
    </source>
</evidence>
<dbReference type="Proteomes" id="UP001232148">
    <property type="component" value="Unassembled WGS sequence"/>
</dbReference>
<dbReference type="AlphaFoldDB" id="A0AAD9HDX4"/>
<comment type="caution">
    <text evidence="2">The sequence shown here is derived from an EMBL/GenBank/DDBJ whole genome shotgun (WGS) entry which is preliminary data.</text>
</comment>